<dbReference type="STRING" id="266762.HQ36_08050"/>
<evidence type="ECO:0000313" key="3">
    <source>
        <dbReference type="Proteomes" id="UP000030134"/>
    </source>
</evidence>
<dbReference type="Proteomes" id="UP000030134">
    <property type="component" value="Unassembled WGS sequence"/>
</dbReference>
<evidence type="ECO:0000313" key="2">
    <source>
        <dbReference type="EMBL" id="KGN97282.1"/>
    </source>
</evidence>
<organism evidence="2 3">
    <name type="scientific">Porphyromonas gingivicanis</name>
    <dbReference type="NCBI Taxonomy" id="266762"/>
    <lineage>
        <taxon>Bacteria</taxon>
        <taxon>Pseudomonadati</taxon>
        <taxon>Bacteroidota</taxon>
        <taxon>Bacteroidia</taxon>
        <taxon>Bacteroidales</taxon>
        <taxon>Porphyromonadaceae</taxon>
        <taxon>Porphyromonas</taxon>
    </lineage>
</organism>
<dbReference type="SMART" id="SM00028">
    <property type="entry name" value="TPR"/>
    <property type="match status" value="2"/>
</dbReference>
<dbReference type="NCBIfam" id="NF047558">
    <property type="entry name" value="TPR_END_plus"/>
    <property type="match status" value="1"/>
</dbReference>
<dbReference type="OrthoDB" id="1465834at2"/>
<dbReference type="EMBL" id="JQZW01000015">
    <property type="protein sequence ID" value="KGN97282.1"/>
    <property type="molecule type" value="Genomic_DNA"/>
</dbReference>
<protein>
    <submittedName>
        <fullName evidence="2">Tetratricopeptide repeat protein</fullName>
    </submittedName>
</protein>
<evidence type="ECO:0000256" key="1">
    <source>
        <dbReference type="PROSITE-ProRule" id="PRU00339"/>
    </source>
</evidence>
<keyword evidence="3" id="KW-1185">Reference proteome</keyword>
<dbReference type="InterPro" id="IPR019734">
    <property type="entry name" value="TPR_rpt"/>
</dbReference>
<keyword evidence="1" id="KW-0802">TPR repeat</keyword>
<dbReference type="PROSITE" id="PS50293">
    <property type="entry name" value="TPR_REGION"/>
    <property type="match status" value="1"/>
</dbReference>
<dbReference type="PROSITE" id="PS50005">
    <property type="entry name" value="TPR"/>
    <property type="match status" value="1"/>
</dbReference>
<dbReference type="SUPFAM" id="SSF48452">
    <property type="entry name" value="TPR-like"/>
    <property type="match status" value="1"/>
</dbReference>
<dbReference type="RefSeq" id="WP_036884933.1">
    <property type="nucleotide sequence ID" value="NZ_JQZW01000015.1"/>
</dbReference>
<dbReference type="PROSITE" id="PS51257">
    <property type="entry name" value="PROKAR_LIPOPROTEIN"/>
    <property type="match status" value="1"/>
</dbReference>
<accession>A0A0A2G4B4</accession>
<sequence>MSRGFLHTTALCMTTALMMASCSPKLKPLSEQQFTAEPHPLELVGEHIPTTISVNIPTKWMHKKAKVSFLPVLRYAGGETWGMTETIQGEKVLDNHRSVSYVDGGIIRVNTRFDYSDPRLMQSDLYMTFNATINGKTVQLPEVKIGEGTLATQTLADASGATPIIAPDAFQRIIKERFDADIHFLIQQANIRSQEWKKEDVQEWKELVENAQQTPNQRVSVEVQAYASPDGGVELNEKLSAQRERNTTSALNKEWKKNVAINAHYTAQDWEGFRTFVEQSSIQDKELILRVLSMYSDPEEREQEIRNISVVYDQLAKEILPRLRRSRLTANIETIGKSDEELSRLAHTSPETLSIEELLYAVTLEGNPSNQERLYLKASQLYPKDARAYNNIGSLYLQKGEEKKALEWYERARSVQDLPEIRLNLALLSLDKGDLKRAEELIGTSVATSSKGSNEVLALLYLKQGKYEQALATYGETKSNNAAIAQLLTKNYKKALEILESVERSNATTDYLKAIVSNRTGDKRGAMNYLREALRRNPNMVNRLRVDKEFANLSQDGEFQVLLR</sequence>
<dbReference type="InterPro" id="IPR011990">
    <property type="entry name" value="TPR-like_helical_dom_sf"/>
</dbReference>
<feature type="repeat" description="TPR" evidence="1">
    <location>
        <begin position="386"/>
        <end position="419"/>
    </location>
</feature>
<proteinExistence type="predicted"/>
<reference evidence="2 3" key="1">
    <citation type="submission" date="2014-08" db="EMBL/GenBank/DDBJ databases">
        <title>Porphyromonas gingivicanis strain:COT-022_OH1391 Genome sequencing.</title>
        <authorList>
            <person name="Wallis C."/>
            <person name="Deusch O."/>
            <person name="O'Flynn C."/>
            <person name="Davis I."/>
            <person name="Jospin G."/>
            <person name="Darling A.E."/>
            <person name="Coil D.A."/>
            <person name="Alexiev A."/>
            <person name="Horsfall A."/>
            <person name="Kirkwood N."/>
            <person name="Harris S."/>
            <person name="Eisen J.A."/>
        </authorList>
    </citation>
    <scope>NUCLEOTIDE SEQUENCE [LARGE SCALE GENOMIC DNA]</scope>
    <source>
        <strain evidence="3">COT-022 OH1391</strain>
    </source>
</reference>
<name>A0A0A2G4B4_9PORP</name>
<dbReference type="eggNOG" id="COG0457">
    <property type="taxonomic scope" value="Bacteria"/>
</dbReference>
<comment type="caution">
    <text evidence="2">The sequence shown here is derived from an EMBL/GenBank/DDBJ whole genome shotgun (WGS) entry which is preliminary data.</text>
</comment>
<dbReference type="AlphaFoldDB" id="A0A0A2G4B4"/>
<gene>
    <name evidence="2" type="ORF">HQ36_08050</name>
</gene>
<dbReference type="Gene3D" id="1.25.40.10">
    <property type="entry name" value="Tetratricopeptide repeat domain"/>
    <property type="match status" value="2"/>
</dbReference>
<dbReference type="Pfam" id="PF12895">
    <property type="entry name" value="ANAPC3"/>
    <property type="match status" value="1"/>
</dbReference>